<dbReference type="EMBL" id="MU853407">
    <property type="protein sequence ID" value="KAK4134984.1"/>
    <property type="molecule type" value="Genomic_DNA"/>
</dbReference>
<feature type="transmembrane region" description="Helical" evidence="1">
    <location>
        <begin position="211"/>
        <end position="232"/>
    </location>
</feature>
<evidence type="ECO:0000313" key="3">
    <source>
        <dbReference type="Proteomes" id="UP001304895"/>
    </source>
</evidence>
<keyword evidence="3" id="KW-1185">Reference proteome</keyword>
<feature type="transmembrane region" description="Helical" evidence="1">
    <location>
        <begin position="244"/>
        <end position="262"/>
    </location>
</feature>
<accession>A0AAN6ULJ4</accession>
<feature type="transmembrane region" description="Helical" evidence="1">
    <location>
        <begin position="30"/>
        <end position="55"/>
    </location>
</feature>
<reference evidence="2" key="2">
    <citation type="submission" date="2023-05" db="EMBL/GenBank/DDBJ databases">
        <authorList>
            <consortium name="Lawrence Berkeley National Laboratory"/>
            <person name="Steindorff A."/>
            <person name="Hensen N."/>
            <person name="Bonometti L."/>
            <person name="Westerberg I."/>
            <person name="Brannstrom I.O."/>
            <person name="Guillou S."/>
            <person name="Cros-Aarteil S."/>
            <person name="Calhoun S."/>
            <person name="Haridas S."/>
            <person name="Kuo A."/>
            <person name="Mondo S."/>
            <person name="Pangilinan J."/>
            <person name="Riley R."/>
            <person name="Labutti K."/>
            <person name="Andreopoulos B."/>
            <person name="Lipzen A."/>
            <person name="Chen C."/>
            <person name="Yanf M."/>
            <person name="Daum C."/>
            <person name="Ng V."/>
            <person name="Clum A."/>
            <person name="Ohm R."/>
            <person name="Martin F."/>
            <person name="Silar P."/>
            <person name="Natvig D."/>
            <person name="Lalanne C."/>
            <person name="Gautier V."/>
            <person name="Ament-Velasquez S.L."/>
            <person name="Kruys A."/>
            <person name="Hutchinson M.I."/>
            <person name="Powell A.J."/>
            <person name="Barry K."/>
            <person name="Miller A.N."/>
            <person name="Grigoriev I.V."/>
            <person name="Debuchy R."/>
            <person name="Gladieux P."/>
            <person name="Thoren M.H."/>
            <person name="Johannesson H."/>
        </authorList>
    </citation>
    <scope>NUCLEOTIDE SEQUENCE</scope>
    <source>
        <strain evidence="2">CBS 123565</strain>
    </source>
</reference>
<dbReference type="Proteomes" id="UP001304895">
    <property type="component" value="Unassembled WGS sequence"/>
</dbReference>
<feature type="transmembrane region" description="Helical" evidence="1">
    <location>
        <begin position="365"/>
        <end position="388"/>
    </location>
</feature>
<keyword evidence="1" id="KW-0472">Membrane</keyword>
<evidence type="ECO:0000313" key="2">
    <source>
        <dbReference type="EMBL" id="KAK4134984.1"/>
    </source>
</evidence>
<comment type="caution">
    <text evidence="2">The sequence shown here is derived from an EMBL/GenBank/DDBJ whole genome shotgun (WGS) entry which is preliminary data.</text>
</comment>
<keyword evidence="1" id="KW-0812">Transmembrane</keyword>
<proteinExistence type="predicted"/>
<name>A0AAN6ULJ4_9PEZI</name>
<evidence type="ECO:0000256" key="1">
    <source>
        <dbReference type="SAM" id="Phobius"/>
    </source>
</evidence>
<protein>
    <submittedName>
        <fullName evidence="2">Uncharacterized protein</fullName>
    </submittedName>
</protein>
<sequence>MLTPSPEAEPECKHSVELSPSAQNSKALKYTVLGVIGVALTLAAFFLAVTIAAIARSVATANNTASAEFEPASPDFALYKNTRFRECYHGPAPATANCSSVRASLAAHTRGLPAGFGYLETVDPSGAGLDWCQTVACFRGFKIIPSAPRPAATILSDMACWWAVMLTSASALQHTGAQFLAAFRQPPKTTTTTTTTTTSRRRKPCRGARELSVLDWVFLAYDVVGGLVWWWVSFGLFAADPAQATTIALTAWVTAWKWAAVVKFHPYACALPSDGGARRRLPWVLHGLAALQWAAGLYVLSVYHGDLVGRVSSLESYECLASQIAGAPGATPCAAAELCAKTALFRNGRRFVYDDAFSVSGRYNLIAYFFIWTIMAVLPFVFLFFAWCDSAMMRNSAKEARDKMSWTWRVFNKGPHLFLAVSSIIVLAFGSGYAVQLIRTWDSARNREGPFMFHVGCNALHVPLSPWRDYFDLGAYNRAYRIAKMVFNA</sequence>
<organism evidence="2 3">
    <name type="scientific">Trichocladium antarcticum</name>
    <dbReference type="NCBI Taxonomy" id="1450529"/>
    <lineage>
        <taxon>Eukaryota</taxon>
        <taxon>Fungi</taxon>
        <taxon>Dikarya</taxon>
        <taxon>Ascomycota</taxon>
        <taxon>Pezizomycotina</taxon>
        <taxon>Sordariomycetes</taxon>
        <taxon>Sordariomycetidae</taxon>
        <taxon>Sordariales</taxon>
        <taxon>Chaetomiaceae</taxon>
        <taxon>Trichocladium</taxon>
    </lineage>
</organism>
<dbReference type="AlphaFoldDB" id="A0AAN6ULJ4"/>
<feature type="transmembrane region" description="Helical" evidence="1">
    <location>
        <begin position="417"/>
        <end position="438"/>
    </location>
</feature>
<reference evidence="2" key="1">
    <citation type="journal article" date="2023" name="Mol. Phylogenet. Evol.">
        <title>Genome-scale phylogeny and comparative genomics of the fungal order Sordariales.</title>
        <authorList>
            <person name="Hensen N."/>
            <person name="Bonometti L."/>
            <person name="Westerberg I."/>
            <person name="Brannstrom I.O."/>
            <person name="Guillou S."/>
            <person name="Cros-Aarteil S."/>
            <person name="Calhoun S."/>
            <person name="Haridas S."/>
            <person name="Kuo A."/>
            <person name="Mondo S."/>
            <person name="Pangilinan J."/>
            <person name="Riley R."/>
            <person name="LaButti K."/>
            <person name="Andreopoulos B."/>
            <person name="Lipzen A."/>
            <person name="Chen C."/>
            <person name="Yan M."/>
            <person name="Daum C."/>
            <person name="Ng V."/>
            <person name="Clum A."/>
            <person name="Steindorff A."/>
            <person name="Ohm R.A."/>
            <person name="Martin F."/>
            <person name="Silar P."/>
            <person name="Natvig D.O."/>
            <person name="Lalanne C."/>
            <person name="Gautier V."/>
            <person name="Ament-Velasquez S.L."/>
            <person name="Kruys A."/>
            <person name="Hutchinson M.I."/>
            <person name="Powell A.J."/>
            <person name="Barry K."/>
            <person name="Miller A.N."/>
            <person name="Grigoriev I.V."/>
            <person name="Debuchy R."/>
            <person name="Gladieux P."/>
            <person name="Hiltunen Thoren M."/>
            <person name="Johannesson H."/>
        </authorList>
    </citation>
    <scope>NUCLEOTIDE SEQUENCE</scope>
    <source>
        <strain evidence="2">CBS 123565</strain>
    </source>
</reference>
<gene>
    <name evidence="2" type="ORF">BT67DRAFT_288626</name>
</gene>
<keyword evidence="1" id="KW-1133">Transmembrane helix</keyword>
<feature type="transmembrane region" description="Helical" evidence="1">
    <location>
        <begin position="283"/>
        <end position="303"/>
    </location>
</feature>